<gene>
    <name evidence="6" type="ORF">HNP21_006086</name>
</gene>
<reference evidence="6" key="1">
    <citation type="submission" date="2020-08" db="EMBL/GenBank/DDBJ databases">
        <title>Functional genomics of gut bacteria from endangered species of beetles.</title>
        <authorList>
            <person name="Carlos-Shanley C."/>
        </authorList>
    </citation>
    <scope>NUCLEOTIDE SEQUENCE [LARGE SCALE GENOMIC DNA]</scope>
    <source>
        <strain evidence="6">S00060</strain>
    </source>
</reference>
<evidence type="ECO:0000256" key="2">
    <source>
        <dbReference type="ARBA" id="ARBA00012146"/>
    </source>
</evidence>
<dbReference type="InterPro" id="IPR008162">
    <property type="entry name" value="Pyrophosphatase"/>
</dbReference>
<sequence>MLEDYLGKKVVVKVDRPLGSRHPIYNYIYPLNYGYIPGTIAADGEEIDAYILGESISLDEYEGSVIGIVHRKNDVEDKLIVSNNDYSLEEIQKLVHFQEQYFDTEIIMTKDSL</sequence>
<keyword evidence="5" id="KW-0460">Magnesium</keyword>
<dbReference type="Pfam" id="PF00719">
    <property type="entry name" value="Pyrophosphatase"/>
    <property type="match status" value="1"/>
</dbReference>
<organism evidence="6 7">
    <name type="scientific">Priestia aryabhattai</name>
    <name type="common">Bacillus aryabhattai</name>
    <dbReference type="NCBI Taxonomy" id="412384"/>
    <lineage>
        <taxon>Bacteria</taxon>
        <taxon>Bacillati</taxon>
        <taxon>Bacillota</taxon>
        <taxon>Bacilli</taxon>
        <taxon>Bacillales</taxon>
        <taxon>Bacillaceae</taxon>
        <taxon>Priestia</taxon>
    </lineage>
</organism>
<evidence type="ECO:0000256" key="1">
    <source>
        <dbReference type="ARBA" id="ARBA00001946"/>
    </source>
</evidence>
<dbReference type="Proteomes" id="UP000543174">
    <property type="component" value="Unassembled WGS sequence"/>
</dbReference>
<name>A0A7W3NH28_PRIAR</name>
<evidence type="ECO:0000313" key="6">
    <source>
        <dbReference type="EMBL" id="MBA9042908.1"/>
    </source>
</evidence>
<comment type="caution">
    <text evidence="6">The sequence shown here is derived from an EMBL/GenBank/DDBJ whole genome shotgun (WGS) entry which is preliminary data.</text>
</comment>
<keyword evidence="4 6" id="KW-0378">Hydrolase</keyword>
<keyword evidence="7" id="KW-1185">Reference proteome</keyword>
<accession>A0A7W3NH28</accession>
<dbReference type="InterPro" id="IPR036649">
    <property type="entry name" value="Pyrophosphatase_sf"/>
</dbReference>
<dbReference type="GO" id="GO:0004427">
    <property type="term" value="F:inorganic diphosphate phosphatase activity"/>
    <property type="evidence" value="ECO:0007669"/>
    <property type="project" value="UniProtKB-EC"/>
</dbReference>
<dbReference type="GO" id="GO:0005737">
    <property type="term" value="C:cytoplasm"/>
    <property type="evidence" value="ECO:0007669"/>
    <property type="project" value="InterPro"/>
</dbReference>
<comment type="cofactor">
    <cofactor evidence="1">
        <name>Mg(2+)</name>
        <dbReference type="ChEBI" id="CHEBI:18420"/>
    </cofactor>
</comment>
<dbReference type="RefSeq" id="WP_182528204.1">
    <property type="nucleotide sequence ID" value="NZ_JACJHT010000020.1"/>
</dbReference>
<protein>
    <recommendedName>
        <fullName evidence="2">inorganic diphosphatase</fullName>
        <ecNumber evidence="2">3.6.1.1</ecNumber>
    </recommendedName>
</protein>
<evidence type="ECO:0000256" key="4">
    <source>
        <dbReference type="ARBA" id="ARBA00022801"/>
    </source>
</evidence>
<dbReference type="AlphaFoldDB" id="A0A7W3NH28"/>
<keyword evidence="3" id="KW-0479">Metal-binding</keyword>
<dbReference type="GO" id="GO:0000287">
    <property type="term" value="F:magnesium ion binding"/>
    <property type="evidence" value="ECO:0007669"/>
    <property type="project" value="InterPro"/>
</dbReference>
<dbReference type="GO" id="GO:0006796">
    <property type="term" value="P:phosphate-containing compound metabolic process"/>
    <property type="evidence" value="ECO:0007669"/>
    <property type="project" value="InterPro"/>
</dbReference>
<dbReference type="Gene3D" id="3.90.80.10">
    <property type="entry name" value="Inorganic pyrophosphatase"/>
    <property type="match status" value="1"/>
</dbReference>
<dbReference type="SUPFAM" id="SSF50324">
    <property type="entry name" value="Inorganic pyrophosphatase"/>
    <property type="match status" value="1"/>
</dbReference>
<evidence type="ECO:0000313" key="7">
    <source>
        <dbReference type="Proteomes" id="UP000543174"/>
    </source>
</evidence>
<evidence type="ECO:0000256" key="5">
    <source>
        <dbReference type="ARBA" id="ARBA00022842"/>
    </source>
</evidence>
<evidence type="ECO:0000256" key="3">
    <source>
        <dbReference type="ARBA" id="ARBA00022723"/>
    </source>
</evidence>
<dbReference type="EMBL" id="JACJHT010000020">
    <property type="protein sequence ID" value="MBA9042908.1"/>
    <property type="molecule type" value="Genomic_DNA"/>
</dbReference>
<dbReference type="EC" id="3.6.1.1" evidence="2"/>
<proteinExistence type="predicted"/>